<evidence type="ECO:0000256" key="4">
    <source>
        <dbReference type="ARBA" id="ARBA00022741"/>
    </source>
</evidence>
<keyword evidence="5" id="KW-0802">TPR repeat</keyword>
<reference evidence="10 11" key="1">
    <citation type="submission" date="2023-01" db="EMBL/GenBank/DDBJ databases">
        <title>Analysis of 21 Apiospora genomes using comparative genomics revels a genus with tremendous synthesis potential of carbohydrate active enzymes and secondary metabolites.</title>
        <authorList>
            <person name="Sorensen T."/>
        </authorList>
    </citation>
    <scope>NUCLEOTIDE SEQUENCE [LARGE SCALE GENOMIC DNA]</scope>
    <source>
        <strain evidence="10 11">CBS 20057</strain>
    </source>
</reference>
<name>A0ABR1RT40_9PEZI</name>
<sequence>MSYSIARLQNWDLWEDLQPHMVNLIYGSNYIEHAGSNHAVTAEICEKIFAGESVSATVSGDEYTKSEEALKSLGRAASVENVTQSRLEVINHAHALLYAFEHFVLAEKGFKAQTFEGHIKQIHALLCGGDVLDAEEAGSPGQYRTWLVGARNGNQKKAALFIRPAAVPEYMRKMAEDIQLDLCMPLLDEELPAVPLATAYCHRFVCIHPFGDGNGRTCRILLNVLLLKTAGLLSIFGGDASERDEYLQIAFRGNKAFHEEDGEVPERKKSGHEELQDFVQRHIVIVKNPQEAAREIVIHHIDRSGPSQETRVETVNAVTEQFV</sequence>
<dbReference type="PROSITE" id="PS51459">
    <property type="entry name" value="FIDO"/>
    <property type="match status" value="1"/>
</dbReference>
<keyword evidence="6" id="KW-0067">ATP-binding</keyword>
<dbReference type="InterPro" id="IPR036597">
    <property type="entry name" value="Fido-like_dom_sf"/>
</dbReference>
<evidence type="ECO:0000313" key="10">
    <source>
        <dbReference type="EMBL" id="KAK8018130.1"/>
    </source>
</evidence>
<keyword evidence="7" id="KW-1133">Transmembrane helix</keyword>
<dbReference type="PANTHER" id="PTHR13504:SF34">
    <property type="entry name" value="PROTEIN ADENYLYLTRANSFERASE FICD"/>
    <property type="match status" value="1"/>
</dbReference>
<keyword evidence="2" id="KW-0812">Transmembrane</keyword>
<evidence type="ECO:0000256" key="2">
    <source>
        <dbReference type="ARBA" id="ARBA00022692"/>
    </source>
</evidence>
<evidence type="ECO:0000256" key="6">
    <source>
        <dbReference type="ARBA" id="ARBA00022840"/>
    </source>
</evidence>
<keyword evidence="11" id="KW-1185">Reference proteome</keyword>
<comment type="subcellular location">
    <subcellularLocation>
        <location evidence="1">Membrane</location>
        <topology evidence="1">Single-pass membrane protein</topology>
    </subcellularLocation>
</comment>
<dbReference type="EMBL" id="JAQQWI010000010">
    <property type="protein sequence ID" value="KAK8018130.1"/>
    <property type="molecule type" value="Genomic_DNA"/>
</dbReference>
<evidence type="ECO:0000256" key="8">
    <source>
        <dbReference type="ARBA" id="ARBA00023136"/>
    </source>
</evidence>
<evidence type="ECO:0000256" key="5">
    <source>
        <dbReference type="ARBA" id="ARBA00022803"/>
    </source>
</evidence>
<keyword evidence="3" id="KW-0677">Repeat</keyword>
<keyword evidence="8" id="KW-0472">Membrane</keyword>
<evidence type="ECO:0000256" key="1">
    <source>
        <dbReference type="ARBA" id="ARBA00004167"/>
    </source>
</evidence>
<dbReference type="InterPro" id="IPR003812">
    <property type="entry name" value="Fido"/>
</dbReference>
<feature type="domain" description="Fido" evidence="9">
    <location>
        <begin position="114"/>
        <end position="281"/>
    </location>
</feature>
<dbReference type="InterPro" id="IPR040198">
    <property type="entry name" value="Fido_containing"/>
</dbReference>
<evidence type="ECO:0000313" key="11">
    <source>
        <dbReference type="Proteomes" id="UP001396898"/>
    </source>
</evidence>
<dbReference type="SUPFAM" id="SSF140931">
    <property type="entry name" value="Fic-like"/>
    <property type="match status" value="1"/>
</dbReference>
<proteinExistence type="predicted"/>
<evidence type="ECO:0000256" key="7">
    <source>
        <dbReference type="ARBA" id="ARBA00022989"/>
    </source>
</evidence>
<dbReference type="Proteomes" id="UP001396898">
    <property type="component" value="Unassembled WGS sequence"/>
</dbReference>
<dbReference type="PANTHER" id="PTHR13504">
    <property type="entry name" value="FIDO DOMAIN-CONTAINING PROTEIN DDB_G0283145"/>
    <property type="match status" value="1"/>
</dbReference>
<evidence type="ECO:0000259" key="9">
    <source>
        <dbReference type="PROSITE" id="PS51459"/>
    </source>
</evidence>
<organism evidence="10 11">
    <name type="scientific">Apiospora marii</name>
    <dbReference type="NCBI Taxonomy" id="335849"/>
    <lineage>
        <taxon>Eukaryota</taxon>
        <taxon>Fungi</taxon>
        <taxon>Dikarya</taxon>
        <taxon>Ascomycota</taxon>
        <taxon>Pezizomycotina</taxon>
        <taxon>Sordariomycetes</taxon>
        <taxon>Xylariomycetidae</taxon>
        <taxon>Amphisphaeriales</taxon>
        <taxon>Apiosporaceae</taxon>
        <taxon>Apiospora</taxon>
    </lineage>
</organism>
<comment type="caution">
    <text evidence="10">The sequence shown here is derived from an EMBL/GenBank/DDBJ whole genome shotgun (WGS) entry which is preliminary data.</text>
</comment>
<gene>
    <name evidence="10" type="ORF">PG991_007320</name>
</gene>
<protein>
    <recommendedName>
        <fullName evidence="9">Fido domain-containing protein</fullName>
    </recommendedName>
</protein>
<keyword evidence="4" id="KW-0547">Nucleotide-binding</keyword>
<dbReference type="Gene3D" id="1.10.3290.10">
    <property type="entry name" value="Fido-like domain"/>
    <property type="match status" value="1"/>
</dbReference>
<dbReference type="Pfam" id="PF02661">
    <property type="entry name" value="Fic"/>
    <property type="match status" value="1"/>
</dbReference>
<evidence type="ECO:0000256" key="3">
    <source>
        <dbReference type="ARBA" id="ARBA00022737"/>
    </source>
</evidence>
<accession>A0ABR1RT40</accession>